<comment type="similarity">
    <text evidence="1">Belongs to the STXBP/unc-18/SEC1 family.</text>
</comment>
<feature type="compositionally biased region" description="Low complexity" evidence="2">
    <location>
        <begin position="285"/>
        <end position="294"/>
    </location>
</feature>
<dbReference type="Gene3D" id="3.40.50.2060">
    <property type="match status" value="1"/>
</dbReference>
<dbReference type="SUPFAM" id="SSF56815">
    <property type="entry name" value="Sec1/munc18-like (SM) proteins"/>
    <property type="match status" value="1"/>
</dbReference>
<dbReference type="InterPro" id="IPR027482">
    <property type="entry name" value="Sec1-like_dom2"/>
</dbReference>
<dbReference type="Pfam" id="PF00995">
    <property type="entry name" value="Sec1"/>
    <property type="match status" value="1"/>
</dbReference>
<feature type="region of interest" description="Disordered" evidence="2">
    <location>
        <begin position="272"/>
        <end position="297"/>
    </location>
</feature>
<dbReference type="Gene3D" id="1.25.40.850">
    <property type="match status" value="1"/>
</dbReference>
<dbReference type="InterPro" id="IPR043155">
    <property type="entry name" value="VPS33_dom3b"/>
</dbReference>
<reference evidence="3" key="1">
    <citation type="submission" date="2021-01" db="EMBL/GenBank/DDBJ databases">
        <authorList>
            <person name="Corre E."/>
            <person name="Pelletier E."/>
            <person name="Niang G."/>
            <person name="Scheremetjew M."/>
            <person name="Finn R."/>
            <person name="Kale V."/>
            <person name="Holt S."/>
            <person name="Cochrane G."/>
            <person name="Meng A."/>
            <person name="Brown T."/>
            <person name="Cohen L."/>
        </authorList>
    </citation>
    <scope>NUCLEOTIDE SEQUENCE</scope>
    <source>
        <strain evidence="3">CCMP1413</strain>
    </source>
</reference>
<accession>A0A7R9TFU1</accession>
<dbReference type="EMBL" id="HBDZ01004666">
    <property type="protein sequence ID" value="CAD8234445.1"/>
    <property type="molecule type" value="Transcribed_RNA"/>
</dbReference>
<evidence type="ECO:0000313" key="3">
    <source>
        <dbReference type="EMBL" id="CAD8234445.1"/>
    </source>
</evidence>
<protein>
    <submittedName>
        <fullName evidence="3">Uncharacterized protein</fullName>
    </submittedName>
</protein>
<dbReference type="Gene3D" id="3.40.50.1910">
    <property type="match status" value="2"/>
</dbReference>
<evidence type="ECO:0000256" key="1">
    <source>
        <dbReference type="ARBA" id="ARBA00009884"/>
    </source>
</evidence>
<proteinExistence type="inferred from homology"/>
<dbReference type="InterPro" id="IPR043154">
    <property type="entry name" value="Sec-1-like_dom1"/>
</dbReference>
<dbReference type="InterPro" id="IPR001619">
    <property type="entry name" value="Sec1-like"/>
</dbReference>
<name>A0A7R9TFU1_9VIRI</name>
<dbReference type="GO" id="GO:0016192">
    <property type="term" value="P:vesicle-mediated transport"/>
    <property type="evidence" value="ECO:0007669"/>
    <property type="project" value="InterPro"/>
</dbReference>
<dbReference type="AlphaFoldDB" id="A0A7R9TFU1"/>
<dbReference type="PANTHER" id="PTHR11679">
    <property type="entry name" value="VESICLE PROTEIN SORTING-ASSOCIATED"/>
    <property type="match status" value="1"/>
</dbReference>
<gene>
    <name evidence="3" type="ORF">PCOL08062_LOCUS3576</name>
</gene>
<dbReference type="InterPro" id="IPR036045">
    <property type="entry name" value="Sec1-like_sf"/>
</dbReference>
<organism evidence="3">
    <name type="scientific">Prasinoderma coloniale</name>
    <dbReference type="NCBI Taxonomy" id="156133"/>
    <lineage>
        <taxon>Eukaryota</taxon>
        <taxon>Viridiplantae</taxon>
        <taxon>Prasinodermophyta</taxon>
        <taxon>Prasinodermophyceae</taxon>
        <taxon>Prasinodermales</taxon>
        <taxon>Prasinodermaceae</taxon>
        <taxon>Prasinoderma</taxon>
    </lineage>
</organism>
<evidence type="ECO:0000256" key="2">
    <source>
        <dbReference type="SAM" id="MobiDB-lite"/>
    </source>
</evidence>
<sequence>MAQLPPLDGARLAAVGAARDVARSALVDALDARAGRKTVVFDARLSGPMALVTRTSTLKEHGVEDLLGLDAAPGSFRTPTVVYIVRPTIGATKALAAHVRAAARASEARTHAVYYVPRRTVVCERILEEEGVLGELSVEELPIDWIPFDEDVLSLELGSSFKECTVDGDRTSVYYAARALARLQLKIGLVPHIKGVGVNAHACAQVLSRMRKEQGGVGPVAVAPQVDAMVLIDREVDCVTPLLTPLTYEGLIDHFFSVRNGVAELPAGLLGRGKRKGGGGDHGEGQQQQLQAPGRPDRVALNSSDALFKQLRDRNFGNVMAELRDKANAIRNDYDSARDSSAHMSKIRDFVKDLKTLPEIERHISLSDALNRLASKPAFRRRLENEAALVEGGGSSAVDAACAMAEEAAFRRAPLADSLKPLCAASLIAGGLSRRQLDSYRTVLMHAYGHEQLLTLDALLASGLIRRQESGRSSFASCRRSLALSVDELDNDDPEDIAYTFATQGYAPLSIRLVEHALLRPEGWLGVEDALRALPGSHFELLQTFDTNGVPIEKPDEMGGNRLHSAAKSSGGTTRRVVLVVFLGGVTFAEIAALRFLSSRSDIDFVVAATELISGDGLIESIVPPHAAGALAGASHGGRGVR</sequence>